<keyword evidence="3" id="KW-1185">Reference proteome</keyword>
<feature type="region of interest" description="Disordered" evidence="1">
    <location>
        <begin position="1"/>
        <end position="25"/>
    </location>
</feature>
<evidence type="ECO:0000313" key="2">
    <source>
        <dbReference type="EMBL" id="OEH48469.1"/>
    </source>
</evidence>
<reference evidence="2 3" key="1">
    <citation type="submission" date="2016-02" db="EMBL/GenBank/DDBJ databases">
        <title>Secondary metabolites in Legionella.</title>
        <authorList>
            <person name="Tobias N.J."/>
            <person name="Bode H.B."/>
        </authorList>
    </citation>
    <scope>NUCLEOTIDE SEQUENCE [LARGE SCALE GENOMIC DNA]</scope>
    <source>
        <strain evidence="2 3">DSM 19216</strain>
    </source>
</reference>
<sequence length="65" mass="7411">MSRKIHKATAETSKHQPTTEELRSDVIGKNGYQKQMDAGLTLLKNIKGENGFQKRWEALQIAKEK</sequence>
<dbReference type="RefSeq" id="WP_069683399.1">
    <property type="nucleotide sequence ID" value="NZ_LSOG01000016.1"/>
</dbReference>
<organism evidence="2 3">
    <name type="scientific">Legionella parisiensis</name>
    <dbReference type="NCBI Taxonomy" id="45071"/>
    <lineage>
        <taxon>Bacteria</taxon>
        <taxon>Pseudomonadati</taxon>
        <taxon>Pseudomonadota</taxon>
        <taxon>Gammaproteobacteria</taxon>
        <taxon>Legionellales</taxon>
        <taxon>Legionellaceae</taxon>
        <taxon>Legionella</taxon>
    </lineage>
</organism>
<proteinExistence type="predicted"/>
<evidence type="ECO:0000256" key="1">
    <source>
        <dbReference type="SAM" id="MobiDB-lite"/>
    </source>
</evidence>
<protein>
    <submittedName>
        <fullName evidence="2">Uncharacterized protein</fullName>
    </submittedName>
</protein>
<feature type="compositionally biased region" description="Basic and acidic residues" evidence="1">
    <location>
        <begin position="8"/>
        <end position="25"/>
    </location>
</feature>
<name>A0A1E5JVC2_9GAMM</name>
<evidence type="ECO:0000313" key="3">
    <source>
        <dbReference type="Proteomes" id="UP000095229"/>
    </source>
</evidence>
<accession>A0A1E5JVC2</accession>
<gene>
    <name evidence="2" type="ORF">lpari_00544</name>
</gene>
<comment type="caution">
    <text evidence="2">The sequence shown here is derived from an EMBL/GenBank/DDBJ whole genome shotgun (WGS) entry which is preliminary data.</text>
</comment>
<dbReference type="Proteomes" id="UP000095229">
    <property type="component" value="Unassembled WGS sequence"/>
</dbReference>
<dbReference type="EMBL" id="LSOG01000016">
    <property type="protein sequence ID" value="OEH48469.1"/>
    <property type="molecule type" value="Genomic_DNA"/>
</dbReference>
<dbReference type="AlphaFoldDB" id="A0A1E5JVC2"/>